<proteinExistence type="predicted"/>
<dbReference type="Pfam" id="PF14223">
    <property type="entry name" value="Retrotran_gag_2"/>
    <property type="match status" value="1"/>
</dbReference>
<organism evidence="1 2">
    <name type="scientific">Gossypium australe</name>
    <dbReference type="NCBI Taxonomy" id="47621"/>
    <lineage>
        <taxon>Eukaryota</taxon>
        <taxon>Viridiplantae</taxon>
        <taxon>Streptophyta</taxon>
        <taxon>Embryophyta</taxon>
        <taxon>Tracheophyta</taxon>
        <taxon>Spermatophyta</taxon>
        <taxon>Magnoliopsida</taxon>
        <taxon>eudicotyledons</taxon>
        <taxon>Gunneridae</taxon>
        <taxon>Pentapetalae</taxon>
        <taxon>rosids</taxon>
        <taxon>malvids</taxon>
        <taxon>Malvales</taxon>
        <taxon>Malvaceae</taxon>
        <taxon>Malvoideae</taxon>
        <taxon>Gossypium</taxon>
    </lineage>
</organism>
<dbReference type="AlphaFoldDB" id="A0A5B6TEN3"/>
<evidence type="ECO:0000313" key="1">
    <source>
        <dbReference type="EMBL" id="KAA3438969.1"/>
    </source>
</evidence>
<comment type="caution">
    <text evidence="1">The sequence shown here is derived from an EMBL/GenBank/DDBJ whole genome shotgun (WGS) entry which is preliminary data.</text>
</comment>
<dbReference type="PANTHER" id="PTHR34676">
    <property type="entry name" value="DUF4219 DOMAIN-CONTAINING PROTEIN-RELATED"/>
    <property type="match status" value="1"/>
</dbReference>
<keyword evidence="2" id="KW-1185">Reference proteome</keyword>
<dbReference type="OrthoDB" id="1932348at2759"/>
<dbReference type="EMBL" id="SMMG02000530">
    <property type="protein sequence ID" value="KAA3438969.1"/>
    <property type="molecule type" value="Genomic_DNA"/>
</dbReference>
<gene>
    <name evidence="1" type="ORF">EPI10_034371</name>
</gene>
<reference evidence="2" key="1">
    <citation type="journal article" date="2019" name="Plant Biotechnol. J.">
        <title>Genome sequencing of the Australian wild diploid species Gossypium australe highlights disease resistance and delayed gland morphogenesis.</title>
        <authorList>
            <person name="Cai Y."/>
            <person name="Cai X."/>
            <person name="Wang Q."/>
            <person name="Wang P."/>
            <person name="Zhang Y."/>
            <person name="Cai C."/>
            <person name="Xu Y."/>
            <person name="Wang K."/>
            <person name="Zhou Z."/>
            <person name="Wang C."/>
            <person name="Geng S."/>
            <person name="Li B."/>
            <person name="Dong Q."/>
            <person name="Hou Y."/>
            <person name="Wang H."/>
            <person name="Ai P."/>
            <person name="Liu Z."/>
            <person name="Yi F."/>
            <person name="Sun M."/>
            <person name="An G."/>
            <person name="Cheng J."/>
            <person name="Zhang Y."/>
            <person name="Shi Q."/>
            <person name="Xie Y."/>
            <person name="Shi X."/>
            <person name="Chang Y."/>
            <person name="Huang F."/>
            <person name="Chen Y."/>
            <person name="Hong S."/>
            <person name="Mi L."/>
            <person name="Sun Q."/>
            <person name="Zhang L."/>
            <person name="Zhou B."/>
            <person name="Peng R."/>
            <person name="Zhang X."/>
            <person name="Liu F."/>
        </authorList>
    </citation>
    <scope>NUCLEOTIDE SEQUENCE [LARGE SCALE GENOMIC DNA]</scope>
    <source>
        <strain evidence="2">cv. PA1801</strain>
    </source>
</reference>
<protein>
    <submittedName>
        <fullName evidence="1">Pectinesterase</fullName>
    </submittedName>
</protein>
<dbReference type="Proteomes" id="UP000325315">
    <property type="component" value="Unassembled WGS sequence"/>
</dbReference>
<evidence type="ECO:0000313" key="2">
    <source>
        <dbReference type="Proteomes" id="UP000325315"/>
    </source>
</evidence>
<accession>A0A5B6TEN3</accession>
<name>A0A5B6TEN3_9ROSI</name>
<dbReference type="PANTHER" id="PTHR34676:SF17">
    <property type="entry name" value="OS06G0684500 PROTEIN"/>
    <property type="match status" value="1"/>
</dbReference>
<sequence length="221" mass="25274">MRKKIKEKAERKAQKILKAKLRERDVLDGLHSVSHRYETSTSNKSLDPSSLSFSSVPMGKVPKFNGEDYARWSDDMKVYLHGLHPSLWTIVTIGVDKSAPPSREQEYDIFRNSQAVTVLRSALSSYEYNKIRGINSAKELWDTLQMAHEGSDEVKEGKVDLLQGELEAFVMKKDETLQEMYDRLKLLVTEIRMLGSNDWGENKVTKSCLGPMHPRTQCLPQ</sequence>